<keyword evidence="2" id="KW-0472">Membrane</keyword>
<organism evidence="3 4">
    <name type="scientific">Mycena sanguinolenta</name>
    <dbReference type="NCBI Taxonomy" id="230812"/>
    <lineage>
        <taxon>Eukaryota</taxon>
        <taxon>Fungi</taxon>
        <taxon>Dikarya</taxon>
        <taxon>Basidiomycota</taxon>
        <taxon>Agaricomycotina</taxon>
        <taxon>Agaricomycetes</taxon>
        <taxon>Agaricomycetidae</taxon>
        <taxon>Agaricales</taxon>
        <taxon>Marasmiineae</taxon>
        <taxon>Mycenaceae</taxon>
        <taxon>Mycena</taxon>
    </lineage>
</organism>
<evidence type="ECO:0000256" key="2">
    <source>
        <dbReference type="SAM" id="Phobius"/>
    </source>
</evidence>
<dbReference type="Proteomes" id="UP000623467">
    <property type="component" value="Unassembled WGS sequence"/>
</dbReference>
<keyword evidence="2" id="KW-1133">Transmembrane helix</keyword>
<dbReference type="EMBL" id="JACAZH010000017">
    <property type="protein sequence ID" value="KAF7348116.1"/>
    <property type="molecule type" value="Genomic_DNA"/>
</dbReference>
<protein>
    <submittedName>
        <fullName evidence="3">Uncharacterized protein</fullName>
    </submittedName>
</protein>
<accession>A0A8H7CU50</accession>
<name>A0A8H7CU50_9AGAR</name>
<dbReference type="OrthoDB" id="3058127at2759"/>
<dbReference type="AlphaFoldDB" id="A0A8H7CU50"/>
<feature type="transmembrane region" description="Helical" evidence="2">
    <location>
        <begin position="31"/>
        <end position="50"/>
    </location>
</feature>
<sequence>MRILTFNARAVYQNTPASSCRELAGVCINDAVVLIFIIVFVGGLLFLTLARNVCVSSRRRHEDHAEADDNPPPYSGIGLPPSTSPDLALRKQPPSPSLDPYHVIAPSFDNSLLLKDEYFSHVPYPHPSLASNQQRISGLSMPSGVGLGFPIAGPAGPPPLSSALSLTSEPLACGMNAGTWTLLI</sequence>
<evidence type="ECO:0000313" key="4">
    <source>
        <dbReference type="Proteomes" id="UP000623467"/>
    </source>
</evidence>
<gene>
    <name evidence="3" type="ORF">MSAN_01764200</name>
</gene>
<keyword evidence="4" id="KW-1185">Reference proteome</keyword>
<evidence type="ECO:0000313" key="3">
    <source>
        <dbReference type="EMBL" id="KAF7348116.1"/>
    </source>
</evidence>
<feature type="region of interest" description="Disordered" evidence="1">
    <location>
        <begin position="60"/>
        <end position="93"/>
    </location>
</feature>
<evidence type="ECO:0000256" key="1">
    <source>
        <dbReference type="SAM" id="MobiDB-lite"/>
    </source>
</evidence>
<reference evidence="3" key="1">
    <citation type="submission" date="2020-05" db="EMBL/GenBank/DDBJ databases">
        <title>Mycena genomes resolve the evolution of fungal bioluminescence.</title>
        <authorList>
            <person name="Tsai I.J."/>
        </authorList>
    </citation>
    <scope>NUCLEOTIDE SEQUENCE</scope>
    <source>
        <strain evidence="3">160909Yilan</strain>
    </source>
</reference>
<keyword evidence="2" id="KW-0812">Transmembrane</keyword>
<proteinExistence type="predicted"/>
<comment type="caution">
    <text evidence="3">The sequence shown here is derived from an EMBL/GenBank/DDBJ whole genome shotgun (WGS) entry which is preliminary data.</text>
</comment>